<comment type="caution">
    <text evidence="1">The sequence shown here is derived from an EMBL/GenBank/DDBJ whole genome shotgun (WGS) entry which is preliminary data.</text>
</comment>
<keyword evidence="2" id="KW-1185">Reference proteome</keyword>
<name>A0ACC2IGL7_9PLEO</name>
<proteinExistence type="predicted"/>
<organism evidence="1 2">
    <name type="scientific">Boeremia exigua</name>
    <dbReference type="NCBI Taxonomy" id="749465"/>
    <lineage>
        <taxon>Eukaryota</taxon>
        <taxon>Fungi</taxon>
        <taxon>Dikarya</taxon>
        <taxon>Ascomycota</taxon>
        <taxon>Pezizomycotina</taxon>
        <taxon>Dothideomycetes</taxon>
        <taxon>Pleosporomycetidae</taxon>
        <taxon>Pleosporales</taxon>
        <taxon>Pleosporineae</taxon>
        <taxon>Didymellaceae</taxon>
        <taxon>Boeremia</taxon>
    </lineage>
</organism>
<gene>
    <name evidence="1" type="ORF">OPT61_g3734</name>
</gene>
<protein>
    <submittedName>
        <fullName evidence="1">Uncharacterized protein</fullName>
    </submittedName>
</protein>
<reference evidence="1" key="1">
    <citation type="submission" date="2022-11" db="EMBL/GenBank/DDBJ databases">
        <title>Genome Sequence of Boeremia exigua.</title>
        <authorList>
            <person name="Buettner E."/>
        </authorList>
    </citation>
    <scope>NUCLEOTIDE SEQUENCE</scope>
    <source>
        <strain evidence="1">CU02</strain>
    </source>
</reference>
<dbReference type="EMBL" id="JAPHNI010000198">
    <property type="protein sequence ID" value="KAJ8114360.1"/>
    <property type="molecule type" value="Genomic_DNA"/>
</dbReference>
<accession>A0ACC2IGL7</accession>
<evidence type="ECO:0000313" key="1">
    <source>
        <dbReference type="EMBL" id="KAJ8114360.1"/>
    </source>
</evidence>
<evidence type="ECO:0000313" key="2">
    <source>
        <dbReference type="Proteomes" id="UP001153331"/>
    </source>
</evidence>
<dbReference type="Proteomes" id="UP001153331">
    <property type="component" value="Unassembled WGS sequence"/>
</dbReference>
<sequence length="70" mass="7498">MPWPSDPPTHPRPANLRTAGEESLLGTWHGGRAMLVNGAAGGPGWCSRTGRDAPQIDLRRRAQDLLASGR</sequence>